<dbReference type="AlphaFoldDB" id="E4XDH2"/>
<sequence length="116" mass="13478">MNRICKIDSKFLSRRFLASSFSFLSKEKFNSTKLAEMAKRKRLAQSRQAPKPDIKETQLSMQMQIKGYKIFIAMFAFGVIHALNLWEFKILIQTEEELIRLGVIPPFSESQAEEDS</sequence>
<name>E4XDH2_OIKDI</name>
<protein>
    <submittedName>
        <fullName evidence="2">Uncharacterized protein</fullName>
    </submittedName>
</protein>
<evidence type="ECO:0000313" key="3">
    <source>
        <dbReference type="Proteomes" id="UP000001307"/>
    </source>
</evidence>
<keyword evidence="1" id="KW-0472">Membrane</keyword>
<proteinExistence type="predicted"/>
<dbReference type="Proteomes" id="UP000001307">
    <property type="component" value="Unassembled WGS sequence"/>
</dbReference>
<organism evidence="2">
    <name type="scientific">Oikopleura dioica</name>
    <name type="common">Tunicate</name>
    <dbReference type="NCBI Taxonomy" id="34765"/>
    <lineage>
        <taxon>Eukaryota</taxon>
        <taxon>Metazoa</taxon>
        <taxon>Chordata</taxon>
        <taxon>Tunicata</taxon>
        <taxon>Appendicularia</taxon>
        <taxon>Copelata</taxon>
        <taxon>Oikopleuridae</taxon>
        <taxon>Oikopleura</taxon>
    </lineage>
</organism>
<feature type="transmembrane region" description="Helical" evidence="1">
    <location>
        <begin position="68"/>
        <end position="86"/>
    </location>
</feature>
<keyword evidence="1" id="KW-0812">Transmembrane</keyword>
<gene>
    <name evidence="2" type="ORF">GSOID_T00008215001</name>
</gene>
<keyword evidence="3" id="KW-1185">Reference proteome</keyword>
<keyword evidence="1" id="KW-1133">Transmembrane helix</keyword>
<evidence type="ECO:0000313" key="2">
    <source>
        <dbReference type="EMBL" id="CBY19210.1"/>
    </source>
</evidence>
<dbReference type="EMBL" id="FN653039">
    <property type="protein sequence ID" value="CBY19210.1"/>
    <property type="molecule type" value="Genomic_DNA"/>
</dbReference>
<accession>E4XDH2</accession>
<evidence type="ECO:0000256" key="1">
    <source>
        <dbReference type="SAM" id="Phobius"/>
    </source>
</evidence>
<reference evidence="2" key="1">
    <citation type="journal article" date="2010" name="Science">
        <title>Plasticity of animal genome architecture unmasked by rapid evolution of a pelagic tunicate.</title>
        <authorList>
            <person name="Denoeud F."/>
            <person name="Henriet S."/>
            <person name="Mungpakdee S."/>
            <person name="Aury J.M."/>
            <person name="Da Silva C."/>
            <person name="Brinkmann H."/>
            <person name="Mikhaleva J."/>
            <person name="Olsen L.C."/>
            <person name="Jubin C."/>
            <person name="Canestro C."/>
            <person name="Bouquet J.M."/>
            <person name="Danks G."/>
            <person name="Poulain J."/>
            <person name="Campsteijn C."/>
            <person name="Adamski M."/>
            <person name="Cross I."/>
            <person name="Yadetie F."/>
            <person name="Muffato M."/>
            <person name="Louis A."/>
            <person name="Butcher S."/>
            <person name="Tsagkogeorga G."/>
            <person name="Konrad A."/>
            <person name="Singh S."/>
            <person name="Jensen M.F."/>
            <person name="Cong E.H."/>
            <person name="Eikeseth-Otteraa H."/>
            <person name="Noel B."/>
            <person name="Anthouard V."/>
            <person name="Porcel B.M."/>
            <person name="Kachouri-Lafond R."/>
            <person name="Nishino A."/>
            <person name="Ugolini M."/>
            <person name="Chourrout P."/>
            <person name="Nishida H."/>
            <person name="Aasland R."/>
            <person name="Huzurbazar S."/>
            <person name="Westhof E."/>
            <person name="Delsuc F."/>
            <person name="Lehrach H."/>
            <person name="Reinhardt R."/>
            <person name="Weissenbach J."/>
            <person name="Roy S.W."/>
            <person name="Artiguenave F."/>
            <person name="Postlethwait J.H."/>
            <person name="Manak J.R."/>
            <person name="Thompson E.M."/>
            <person name="Jaillon O."/>
            <person name="Du Pasquier L."/>
            <person name="Boudinot P."/>
            <person name="Liberles D.A."/>
            <person name="Volff J.N."/>
            <person name="Philippe H."/>
            <person name="Lenhard B."/>
            <person name="Roest Crollius H."/>
            <person name="Wincker P."/>
            <person name="Chourrout D."/>
        </authorList>
    </citation>
    <scope>NUCLEOTIDE SEQUENCE [LARGE SCALE GENOMIC DNA]</scope>
</reference>
<dbReference type="InParanoid" id="E4XDH2"/>
<dbReference type="OrthoDB" id="10361298at2759"/>